<keyword evidence="3" id="KW-1185">Reference proteome</keyword>
<dbReference type="AlphaFoldDB" id="A0A7G1KR26"/>
<feature type="region of interest" description="Disordered" evidence="1">
    <location>
        <begin position="50"/>
        <end position="84"/>
    </location>
</feature>
<reference evidence="2 3" key="1">
    <citation type="submission" date="2020-08" db="EMBL/GenBank/DDBJ databases">
        <title>Genome Sequencing of Nocardia wallacei strain FMUON74 and assembly.</title>
        <authorList>
            <person name="Toyokawa M."/>
            <person name="Uesaka K."/>
        </authorList>
    </citation>
    <scope>NUCLEOTIDE SEQUENCE [LARGE SCALE GENOMIC DNA]</scope>
    <source>
        <strain evidence="2 3">FMUON74</strain>
    </source>
</reference>
<dbReference type="KEGG" id="nwl:NWFMUON74_50830"/>
<name>A0A7G1KR26_9NOCA</name>
<sequence length="106" mass="11719">MRILVEPPELCDFADLRLAHELMRRHRACRAGRCLWKSAAHHTLALAGHLAPQSKTPRERAAERGVDFPAVGTDGPPTADGPPLRTLREVLDRLTELGRPNTNEGI</sequence>
<proteinExistence type="predicted"/>
<accession>A0A7G1KR26</accession>
<gene>
    <name evidence="2" type="ORF">NWFMUON74_50830</name>
</gene>
<feature type="compositionally biased region" description="Basic and acidic residues" evidence="1">
    <location>
        <begin position="56"/>
        <end position="66"/>
    </location>
</feature>
<evidence type="ECO:0000256" key="1">
    <source>
        <dbReference type="SAM" id="MobiDB-lite"/>
    </source>
</evidence>
<evidence type="ECO:0000313" key="2">
    <source>
        <dbReference type="EMBL" id="BCK57311.1"/>
    </source>
</evidence>
<dbReference type="EMBL" id="AP023396">
    <property type="protein sequence ID" value="BCK57311.1"/>
    <property type="molecule type" value="Genomic_DNA"/>
</dbReference>
<evidence type="ECO:0000313" key="3">
    <source>
        <dbReference type="Proteomes" id="UP000516173"/>
    </source>
</evidence>
<organism evidence="2 3">
    <name type="scientific">Nocardia wallacei</name>
    <dbReference type="NCBI Taxonomy" id="480035"/>
    <lineage>
        <taxon>Bacteria</taxon>
        <taxon>Bacillati</taxon>
        <taxon>Actinomycetota</taxon>
        <taxon>Actinomycetes</taxon>
        <taxon>Mycobacteriales</taxon>
        <taxon>Nocardiaceae</taxon>
        <taxon>Nocardia</taxon>
    </lineage>
</organism>
<dbReference type="Proteomes" id="UP000516173">
    <property type="component" value="Chromosome"/>
</dbReference>
<protein>
    <submittedName>
        <fullName evidence="2">Uncharacterized protein</fullName>
    </submittedName>
</protein>
<feature type="compositionally biased region" description="Low complexity" evidence="1">
    <location>
        <begin position="72"/>
        <end position="83"/>
    </location>
</feature>